<dbReference type="PANTHER" id="PTHR35011">
    <property type="entry name" value="2,3-DIKETO-L-GULONATE TRAP TRANSPORTER SMALL PERMEASE PROTEIN YIAM"/>
    <property type="match status" value="1"/>
</dbReference>
<keyword evidence="7 8" id="KW-0472">Membrane</keyword>
<evidence type="ECO:0000256" key="5">
    <source>
        <dbReference type="ARBA" id="ARBA00022692"/>
    </source>
</evidence>
<feature type="transmembrane region" description="Helical" evidence="8">
    <location>
        <begin position="12"/>
        <end position="36"/>
    </location>
</feature>
<feature type="transmembrane region" description="Helical" evidence="8">
    <location>
        <begin position="129"/>
        <end position="148"/>
    </location>
</feature>
<name>A0A0F9YQP3_9ZZZZ</name>
<keyword evidence="3" id="KW-1003">Cell membrane</keyword>
<feature type="transmembrane region" description="Helical" evidence="8">
    <location>
        <begin position="48"/>
        <end position="66"/>
    </location>
</feature>
<sequence length="173" mass="19320">MFEALNKCLDRLESVAMVVFMSIATILTTIQVVYRYGFSGSLFWAEEVVIYSIICMSFVGASMGVRHGTHISVDVLNAIATPAINRWLHLIAALIGIVFAGFMTYYGFVLYFNTLGRGQLTAALRLPMAWFYLPIAISGVLLILRYLWVISEVWNKPPVSLSEELVAESDKLV</sequence>
<dbReference type="AlphaFoldDB" id="A0A0F9YQP3"/>
<dbReference type="InterPro" id="IPR007387">
    <property type="entry name" value="TRAP_DctQ"/>
</dbReference>
<dbReference type="Pfam" id="PF04290">
    <property type="entry name" value="DctQ"/>
    <property type="match status" value="1"/>
</dbReference>
<evidence type="ECO:0000256" key="6">
    <source>
        <dbReference type="ARBA" id="ARBA00022989"/>
    </source>
</evidence>
<dbReference type="GO" id="GO:0005886">
    <property type="term" value="C:plasma membrane"/>
    <property type="evidence" value="ECO:0007669"/>
    <property type="project" value="UniProtKB-SubCell"/>
</dbReference>
<gene>
    <name evidence="10" type="ORF">LCGC14_0056420</name>
</gene>
<dbReference type="GO" id="GO:0015740">
    <property type="term" value="P:C4-dicarboxylate transport"/>
    <property type="evidence" value="ECO:0007669"/>
    <property type="project" value="TreeGrafter"/>
</dbReference>
<keyword evidence="5 8" id="KW-0812">Transmembrane</keyword>
<proteinExistence type="predicted"/>
<evidence type="ECO:0000259" key="9">
    <source>
        <dbReference type="Pfam" id="PF04290"/>
    </source>
</evidence>
<dbReference type="InterPro" id="IPR055348">
    <property type="entry name" value="DctQ"/>
</dbReference>
<protein>
    <recommendedName>
        <fullName evidence="9">Tripartite ATP-independent periplasmic transporters DctQ component domain-containing protein</fullName>
    </recommendedName>
</protein>
<keyword evidence="6 8" id="KW-1133">Transmembrane helix</keyword>
<organism evidence="10">
    <name type="scientific">marine sediment metagenome</name>
    <dbReference type="NCBI Taxonomy" id="412755"/>
    <lineage>
        <taxon>unclassified sequences</taxon>
        <taxon>metagenomes</taxon>
        <taxon>ecological metagenomes</taxon>
    </lineage>
</organism>
<evidence type="ECO:0000256" key="7">
    <source>
        <dbReference type="ARBA" id="ARBA00023136"/>
    </source>
</evidence>
<evidence type="ECO:0000256" key="4">
    <source>
        <dbReference type="ARBA" id="ARBA00022519"/>
    </source>
</evidence>
<evidence type="ECO:0000256" key="8">
    <source>
        <dbReference type="SAM" id="Phobius"/>
    </source>
</evidence>
<comment type="subcellular location">
    <subcellularLocation>
        <location evidence="1">Cell inner membrane</location>
        <topology evidence="1">Multi-pass membrane protein</topology>
    </subcellularLocation>
</comment>
<evidence type="ECO:0000256" key="3">
    <source>
        <dbReference type="ARBA" id="ARBA00022475"/>
    </source>
</evidence>
<keyword evidence="4" id="KW-0997">Cell inner membrane</keyword>
<feature type="transmembrane region" description="Helical" evidence="8">
    <location>
        <begin position="87"/>
        <end position="109"/>
    </location>
</feature>
<dbReference type="PANTHER" id="PTHR35011:SF2">
    <property type="entry name" value="2,3-DIKETO-L-GULONATE TRAP TRANSPORTER SMALL PERMEASE PROTEIN YIAM"/>
    <property type="match status" value="1"/>
</dbReference>
<dbReference type="EMBL" id="LAZR01000013">
    <property type="protein sequence ID" value="KKO07074.1"/>
    <property type="molecule type" value="Genomic_DNA"/>
</dbReference>
<feature type="domain" description="Tripartite ATP-independent periplasmic transporters DctQ component" evidence="9">
    <location>
        <begin position="25"/>
        <end position="151"/>
    </location>
</feature>
<evidence type="ECO:0000256" key="1">
    <source>
        <dbReference type="ARBA" id="ARBA00004429"/>
    </source>
</evidence>
<evidence type="ECO:0000313" key="10">
    <source>
        <dbReference type="EMBL" id="KKO07074.1"/>
    </source>
</evidence>
<comment type="caution">
    <text evidence="10">The sequence shown here is derived from an EMBL/GenBank/DDBJ whole genome shotgun (WGS) entry which is preliminary data.</text>
</comment>
<keyword evidence="2" id="KW-0813">Transport</keyword>
<accession>A0A0F9YQP3</accession>
<dbReference type="GO" id="GO:0022857">
    <property type="term" value="F:transmembrane transporter activity"/>
    <property type="evidence" value="ECO:0007669"/>
    <property type="project" value="TreeGrafter"/>
</dbReference>
<reference evidence="10" key="1">
    <citation type="journal article" date="2015" name="Nature">
        <title>Complex archaea that bridge the gap between prokaryotes and eukaryotes.</title>
        <authorList>
            <person name="Spang A."/>
            <person name="Saw J.H."/>
            <person name="Jorgensen S.L."/>
            <person name="Zaremba-Niedzwiedzka K."/>
            <person name="Martijn J."/>
            <person name="Lind A.E."/>
            <person name="van Eijk R."/>
            <person name="Schleper C."/>
            <person name="Guy L."/>
            <person name="Ettema T.J."/>
        </authorList>
    </citation>
    <scope>NUCLEOTIDE SEQUENCE</scope>
</reference>
<evidence type="ECO:0000256" key="2">
    <source>
        <dbReference type="ARBA" id="ARBA00022448"/>
    </source>
</evidence>